<evidence type="ECO:0000256" key="6">
    <source>
        <dbReference type="ARBA" id="ARBA00059323"/>
    </source>
</evidence>
<comment type="similarity">
    <text evidence="2">Belongs to the LSM14 family.</text>
</comment>
<keyword evidence="3" id="KW-0963">Cytoplasm</keyword>
<evidence type="ECO:0000256" key="9">
    <source>
        <dbReference type="SAM" id="MobiDB-lite"/>
    </source>
</evidence>
<evidence type="ECO:0000256" key="5">
    <source>
        <dbReference type="ARBA" id="ARBA00022664"/>
    </source>
</evidence>
<name>A0AAV1CMK3_OLDCO</name>
<dbReference type="GO" id="GO:0000932">
    <property type="term" value="C:P-body"/>
    <property type="evidence" value="ECO:0007669"/>
    <property type="project" value="UniProtKB-SubCell"/>
</dbReference>
<feature type="short sequence motif" description="TFG box" evidence="8">
    <location>
        <begin position="571"/>
        <end position="591"/>
    </location>
</feature>
<comment type="function">
    <text evidence="6">As a component of the decapping complex, involved in the degradation of mRNAs. Promotes P-body formation. Translational repressor.</text>
</comment>
<evidence type="ECO:0000256" key="8">
    <source>
        <dbReference type="PROSITE-ProRule" id="PRU00869"/>
    </source>
</evidence>
<feature type="domain" description="TFG box profile" evidence="12">
    <location>
        <begin position="571"/>
        <end position="591"/>
    </location>
</feature>
<evidence type="ECO:0000259" key="12">
    <source>
        <dbReference type="PROSITE" id="PS51536"/>
    </source>
</evidence>
<dbReference type="InterPro" id="IPR019050">
    <property type="entry name" value="FDF_dom"/>
</dbReference>
<dbReference type="PROSITE" id="PS51536">
    <property type="entry name" value="TFG"/>
    <property type="match status" value="1"/>
</dbReference>
<keyword evidence="4" id="KW-0678">Repressor</keyword>
<dbReference type="InterPro" id="IPR047575">
    <property type="entry name" value="Sm"/>
</dbReference>
<dbReference type="GO" id="GO:0033962">
    <property type="term" value="P:P-body assembly"/>
    <property type="evidence" value="ECO:0007669"/>
    <property type="project" value="TreeGrafter"/>
</dbReference>
<dbReference type="SMART" id="SM01199">
    <property type="entry name" value="FDF"/>
    <property type="match status" value="1"/>
</dbReference>
<dbReference type="GO" id="GO:0003729">
    <property type="term" value="F:mRNA binding"/>
    <property type="evidence" value="ECO:0007669"/>
    <property type="project" value="TreeGrafter"/>
</dbReference>
<dbReference type="InterPro" id="IPR010920">
    <property type="entry name" value="LSM_dom_sf"/>
</dbReference>
<dbReference type="Pfam" id="PF12701">
    <property type="entry name" value="LSM14"/>
    <property type="match status" value="1"/>
</dbReference>
<dbReference type="AlphaFoldDB" id="A0AAV1CMK3"/>
<feature type="compositionally biased region" description="Basic residues" evidence="9">
    <location>
        <begin position="466"/>
        <end position="476"/>
    </location>
</feature>
<dbReference type="Proteomes" id="UP001161247">
    <property type="component" value="Chromosome 2"/>
</dbReference>
<dbReference type="CDD" id="cd01736">
    <property type="entry name" value="LSm14_N"/>
    <property type="match status" value="1"/>
</dbReference>
<reference evidence="14" key="1">
    <citation type="submission" date="2023-03" db="EMBL/GenBank/DDBJ databases">
        <authorList>
            <person name="Julca I."/>
        </authorList>
    </citation>
    <scope>NUCLEOTIDE SEQUENCE</scope>
</reference>
<dbReference type="PROSITE" id="PS51512">
    <property type="entry name" value="DFDF"/>
    <property type="match status" value="1"/>
</dbReference>
<evidence type="ECO:0000256" key="4">
    <source>
        <dbReference type="ARBA" id="ARBA00022491"/>
    </source>
</evidence>
<dbReference type="SMART" id="SM01271">
    <property type="entry name" value="LSM14"/>
    <property type="match status" value="1"/>
</dbReference>
<feature type="domain" description="FFD box profile" evidence="11">
    <location>
        <begin position="549"/>
        <end position="564"/>
    </location>
</feature>
<dbReference type="SUPFAM" id="SSF50182">
    <property type="entry name" value="Sm-like ribonucleoproteins"/>
    <property type="match status" value="1"/>
</dbReference>
<dbReference type="PANTHER" id="PTHR13586">
    <property type="entry name" value="SCD6 PROTEIN-RELATED"/>
    <property type="match status" value="1"/>
</dbReference>
<dbReference type="PROSITE" id="PS52002">
    <property type="entry name" value="SM"/>
    <property type="match status" value="1"/>
</dbReference>
<dbReference type="GO" id="GO:0034063">
    <property type="term" value="P:stress granule assembly"/>
    <property type="evidence" value="ECO:0007669"/>
    <property type="project" value="TreeGrafter"/>
</dbReference>
<dbReference type="PROSITE" id="PS51513">
    <property type="entry name" value="FFD"/>
    <property type="match status" value="1"/>
</dbReference>
<evidence type="ECO:0000256" key="2">
    <source>
        <dbReference type="ARBA" id="ARBA00010415"/>
    </source>
</evidence>
<feature type="domain" description="Sm" evidence="13">
    <location>
        <begin position="14"/>
        <end position="97"/>
    </location>
</feature>
<dbReference type="EMBL" id="OX459119">
    <property type="protein sequence ID" value="CAI9096308.1"/>
    <property type="molecule type" value="Genomic_DNA"/>
</dbReference>
<evidence type="ECO:0000313" key="15">
    <source>
        <dbReference type="Proteomes" id="UP001161247"/>
    </source>
</evidence>
<protein>
    <submittedName>
        <fullName evidence="14">OLC1v1032415C4</fullName>
    </submittedName>
</protein>
<feature type="region of interest" description="Disordered" evidence="9">
    <location>
        <begin position="512"/>
        <end position="534"/>
    </location>
</feature>
<gene>
    <name evidence="14" type="ORF">OLC1_LOCUS7094</name>
</gene>
<feature type="domain" description="DFDF" evidence="10">
    <location>
        <begin position="481"/>
        <end position="517"/>
    </location>
</feature>
<dbReference type="Gene3D" id="2.30.30.100">
    <property type="match status" value="1"/>
</dbReference>
<evidence type="ECO:0000256" key="7">
    <source>
        <dbReference type="PROSITE-ProRule" id="PRU00846"/>
    </source>
</evidence>
<evidence type="ECO:0000259" key="13">
    <source>
        <dbReference type="PROSITE" id="PS52002"/>
    </source>
</evidence>
<comment type="subcellular location">
    <subcellularLocation>
        <location evidence="1">Cytoplasm</location>
        <location evidence="1">P-body</location>
    </subcellularLocation>
</comment>
<dbReference type="FunFam" id="2.30.30.100:FF:000033">
    <property type="entry name" value="Trailer hitch, isoform C"/>
    <property type="match status" value="1"/>
</dbReference>
<dbReference type="InterPro" id="IPR025762">
    <property type="entry name" value="DFDF"/>
</dbReference>
<evidence type="ECO:0000256" key="3">
    <source>
        <dbReference type="ARBA" id="ARBA00022490"/>
    </source>
</evidence>
<evidence type="ECO:0000259" key="10">
    <source>
        <dbReference type="PROSITE" id="PS51512"/>
    </source>
</evidence>
<evidence type="ECO:0000313" key="14">
    <source>
        <dbReference type="EMBL" id="CAI9096308.1"/>
    </source>
</evidence>
<feature type="short sequence motif" description="FFD box" evidence="7">
    <location>
        <begin position="549"/>
        <end position="564"/>
    </location>
</feature>
<evidence type="ECO:0000256" key="1">
    <source>
        <dbReference type="ARBA" id="ARBA00004201"/>
    </source>
</evidence>
<feature type="region of interest" description="Disordered" evidence="9">
    <location>
        <begin position="431"/>
        <end position="485"/>
    </location>
</feature>
<dbReference type="PANTHER" id="PTHR13586:SF0">
    <property type="entry name" value="TRAILER HITCH, ISOFORM H"/>
    <property type="match status" value="1"/>
</dbReference>
<evidence type="ECO:0000259" key="11">
    <source>
        <dbReference type="PROSITE" id="PS51513"/>
    </source>
</evidence>
<keyword evidence="15" id="KW-1185">Reference proteome</keyword>
<accession>A0AAV1CMK3</accession>
<keyword evidence="5" id="KW-0507">mRNA processing</keyword>
<dbReference type="GO" id="GO:0006397">
    <property type="term" value="P:mRNA processing"/>
    <property type="evidence" value="ECO:0007669"/>
    <property type="project" value="UniProtKB-KW"/>
</dbReference>
<dbReference type="InterPro" id="IPR025761">
    <property type="entry name" value="FFD_box"/>
</dbReference>
<sequence length="636" mass="67308">MAAESSSSSASRSSSNATADSYIGSLISLTSKSEIRYEGILYNINTDESSIGLRNVRAFGTENRKKDGPQVAATDKIYEYILFRGSDIKDLQVKSSPSVQTTPSINSDPAIIQSHYPPSAPTSTALPTATSITASEAGSHSTPLGHPGSTYPGGLPLYPPGGNLSSWGPSPPPNANGSGLAMPVYWQGYYGTPNALPQLHQQPLLRPPMPPNMQQMPYPGFNTSLPTNQSSLPGSNLPLSTGVSNLQGSNLTLPTSTSNMPGSNMPLLGGAPSLPASNLPEYPHIVPPVSNSLSSSPALPASTLPLSIPPMQPSALGSDNLGLNKAPVNRILQSGVLPSLAPLATSSPDLSSVLPSVPSKSNAVSVPVLQHQNTSEPSTTVIGTSSSILTETATPSLITPGQLLQTGSSSVSLNQTSVTAQKDVEVVQVSTTSPSEAPVPVSTEAQPPILPLPTPTRSYKPNGGPHHMRHNYRGRGGRGSGISRSTTKFSEDFDFEAMNEKFNKDEVWGHLGKSSKSHLKDKDGDGIGSDEDDLHDEYDAELPQIEIKPLYNKDDFFDSLSSNIADNDTNHNRPRFSEQMKLDAETFGDFSRYRGRGRGPYRGGGRSRGYGYGRGGYGYGYVPRGRGRGGVQHRAF</sequence>
<organism evidence="14 15">
    <name type="scientific">Oldenlandia corymbosa var. corymbosa</name>
    <dbReference type="NCBI Taxonomy" id="529605"/>
    <lineage>
        <taxon>Eukaryota</taxon>
        <taxon>Viridiplantae</taxon>
        <taxon>Streptophyta</taxon>
        <taxon>Embryophyta</taxon>
        <taxon>Tracheophyta</taxon>
        <taxon>Spermatophyta</taxon>
        <taxon>Magnoliopsida</taxon>
        <taxon>eudicotyledons</taxon>
        <taxon>Gunneridae</taxon>
        <taxon>Pentapetalae</taxon>
        <taxon>asterids</taxon>
        <taxon>lamiids</taxon>
        <taxon>Gentianales</taxon>
        <taxon>Rubiaceae</taxon>
        <taxon>Rubioideae</taxon>
        <taxon>Spermacoceae</taxon>
        <taxon>Hedyotis-Oldenlandia complex</taxon>
        <taxon>Oldenlandia</taxon>
    </lineage>
</organism>
<proteinExistence type="inferred from homology"/>
<dbReference type="InterPro" id="IPR025609">
    <property type="entry name" value="Lsm14-like_N"/>
</dbReference>
<dbReference type="Pfam" id="PF09532">
    <property type="entry name" value="FDF"/>
    <property type="match status" value="1"/>
</dbReference>
<dbReference type="InterPro" id="IPR025768">
    <property type="entry name" value="TFG_box"/>
</dbReference>